<feature type="transmembrane region" description="Helical" evidence="11">
    <location>
        <begin position="172"/>
        <end position="195"/>
    </location>
</feature>
<sequence length="322" mass="34599">MESSCAGGAFVIAVALAGATGNALTIAALVLRMRRERSGSTASSVFIVSLSAADLCFCTLNLPFTASSLLRGAWTHGPLLCRLVAAGRYLNVGVSLLSITAIAVNRYVLVVKPSRYASLYGGAGVWWMVAASWLTPCLMLAPTLAGVWGQFGPDPRSPGCSIVATGGKSPKAFLFVAAFLVPCLAIVYCYAAIFIHARKARLQVEAHGEAARRRRDEWRITRMVLVIFLSFLACYLPITIVKVVDADSRHPAAHLGTQLLLYISSCINPLIYGATNRQYRRAYAHLFRTIMGLCFSQEARASQRAAEKPPAADTNTSPPTSL</sequence>
<protein>
    <recommendedName>
        <fullName evidence="12">G-protein coupled receptors family 1 profile domain-containing protein</fullName>
    </recommendedName>
</protein>
<evidence type="ECO:0000256" key="7">
    <source>
        <dbReference type="ARBA" id="ARBA00023136"/>
    </source>
</evidence>
<dbReference type="EMBL" id="JABSTR010000004">
    <property type="protein sequence ID" value="KAH9367973.1"/>
    <property type="molecule type" value="Genomic_DNA"/>
</dbReference>
<feature type="transmembrane region" description="Helical" evidence="11">
    <location>
        <begin position="86"/>
        <end position="104"/>
    </location>
</feature>
<keyword evidence="6 10" id="KW-0297">G-protein coupled receptor</keyword>
<feature type="transmembrane region" description="Helical" evidence="11">
    <location>
        <begin position="252"/>
        <end position="272"/>
    </location>
</feature>
<feature type="transmembrane region" description="Helical" evidence="11">
    <location>
        <begin position="6"/>
        <end position="31"/>
    </location>
</feature>
<feature type="transmembrane region" description="Helical" evidence="11">
    <location>
        <begin position="220"/>
        <end position="240"/>
    </location>
</feature>
<evidence type="ECO:0000256" key="3">
    <source>
        <dbReference type="ARBA" id="ARBA00022475"/>
    </source>
</evidence>
<dbReference type="GO" id="GO:0005886">
    <property type="term" value="C:plasma membrane"/>
    <property type="evidence" value="ECO:0007669"/>
    <property type="project" value="UniProtKB-SubCell"/>
</dbReference>
<dbReference type="InterPro" id="IPR000611">
    <property type="entry name" value="NPY_rcpt"/>
</dbReference>
<evidence type="ECO:0000256" key="2">
    <source>
        <dbReference type="ARBA" id="ARBA00010663"/>
    </source>
</evidence>
<dbReference type="Proteomes" id="UP000821853">
    <property type="component" value="Chromosome 2"/>
</dbReference>
<evidence type="ECO:0000256" key="4">
    <source>
        <dbReference type="ARBA" id="ARBA00022692"/>
    </source>
</evidence>
<dbReference type="PRINTS" id="PR00237">
    <property type="entry name" value="GPCRRHODOPSN"/>
</dbReference>
<reference evidence="13 14" key="1">
    <citation type="journal article" date="2020" name="Cell">
        <title>Large-Scale Comparative Analyses of Tick Genomes Elucidate Their Genetic Diversity and Vector Capacities.</title>
        <authorList>
            <consortium name="Tick Genome and Microbiome Consortium (TIGMIC)"/>
            <person name="Jia N."/>
            <person name="Wang J."/>
            <person name="Shi W."/>
            <person name="Du L."/>
            <person name="Sun Y."/>
            <person name="Zhan W."/>
            <person name="Jiang J.F."/>
            <person name="Wang Q."/>
            <person name="Zhang B."/>
            <person name="Ji P."/>
            <person name="Bell-Sakyi L."/>
            <person name="Cui X.M."/>
            <person name="Yuan T.T."/>
            <person name="Jiang B.G."/>
            <person name="Yang W.F."/>
            <person name="Lam T.T."/>
            <person name="Chang Q.C."/>
            <person name="Ding S.J."/>
            <person name="Wang X.J."/>
            <person name="Zhu J.G."/>
            <person name="Ruan X.D."/>
            <person name="Zhao L."/>
            <person name="Wei J.T."/>
            <person name="Ye R.Z."/>
            <person name="Que T.C."/>
            <person name="Du C.H."/>
            <person name="Zhou Y.H."/>
            <person name="Cheng J.X."/>
            <person name="Dai P.F."/>
            <person name="Guo W.B."/>
            <person name="Han X.H."/>
            <person name="Huang E.J."/>
            <person name="Li L.F."/>
            <person name="Wei W."/>
            <person name="Gao Y.C."/>
            <person name="Liu J.Z."/>
            <person name="Shao H.Z."/>
            <person name="Wang X."/>
            <person name="Wang C.C."/>
            <person name="Yang T.C."/>
            <person name="Huo Q.B."/>
            <person name="Li W."/>
            <person name="Chen H.Y."/>
            <person name="Chen S.E."/>
            <person name="Zhou L.G."/>
            <person name="Ni X.B."/>
            <person name="Tian J.H."/>
            <person name="Sheng Y."/>
            <person name="Liu T."/>
            <person name="Pan Y.S."/>
            <person name="Xia L.Y."/>
            <person name="Li J."/>
            <person name="Zhao F."/>
            <person name="Cao W.C."/>
        </authorList>
    </citation>
    <scope>NUCLEOTIDE SEQUENCE [LARGE SCALE GENOMIC DNA]</scope>
    <source>
        <strain evidence="13">HaeL-2018</strain>
    </source>
</reference>
<organism evidence="13 14">
    <name type="scientific">Haemaphysalis longicornis</name>
    <name type="common">Bush tick</name>
    <dbReference type="NCBI Taxonomy" id="44386"/>
    <lineage>
        <taxon>Eukaryota</taxon>
        <taxon>Metazoa</taxon>
        <taxon>Ecdysozoa</taxon>
        <taxon>Arthropoda</taxon>
        <taxon>Chelicerata</taxon>
        <taxon>Arachnida</taxon>
        <taxon>Acari</taxon>
        <taxon>Parasitiformes</taxon>
        <taxon>Ixodida</taxon>
        <taxon>Ixodoidea</taxon>
        <taxon>Ixodidae</taxon>
        <taxon>Haemaphysalinae</taxon>
        <taxon>Haemaphysalis</taxon>
    </lineage>
</organism>
<name>A0A9J6FY13_HAELO</name>
<comment type="caution">
    <text evidence="13">The sequence shown here is derived from an EMBL/GenBank/DDBJ whole genome shotgun (WGS) entry which is preliminary data.</text>
</comment>
<dbReference type="VEuPathDB" id="VectorBase:HLOH_055882"/>
<feature type="domain" description="G-protein coupled receptors family 1 profile" evidence="12">
    <location>
        <begin position="21"/>
        <end position="272"/>
    </location>
</feature>
<evidence type="ECO:0000256" key="1">
    <source>
        <dbReference type="ARBA" id="ARBA00004651"/>
    </source>
</evidence>
<dbReference type="InterPro" id="IPR017452">
    <property type="entry name" value="GPCR_Rhodpsn_7TM"/>
</dbReference>
<dbReference type="PANTHER" id="PTHR24228:SF74">
    <property type="entry name" value="G-PROTEIN COUPLED RECEPTORS FAMILY 1 PROFILE DOMAIN-CONTAINING PROTEIN"/>
    <property type="match status" value="1"/>
</dbReference>
<accession>A0A9J6FY13</accession>
<dbReference type="PROSITE" id="PS50262">
    <property type="entry name" value="G_PROTEIN_RECEP_F1_2"/>
    <property type="match status" value="1"/>
</dbReference>
<evidence type="ECO:0000256" key="9">
    <source>
        <dbReference type="ARBA" id="ARBA00023224"/>
    </source>
</evidence>
<dbReference type="OrthoDB" id="10044919at2759"/>
<dbReference type="Pfam" id="PF00001">
    <property type="entry name" value="7tm_1"/>
    <property type="match status" value="1"/>
</dbReference>
<keyword evidence="9 10" id="KW-0807">Transducer</keyword>
<dbReference type="AlphaFoldDB" id="A0A9J6FY13"/>
<evidence type="ECO:0000313" key="14">
    <source>
        <dbReference type="Proteomes" id="UP000821853"/>
    </source>
</evidence>
<comment type="similarity">
    <text evidence="2 10">Belongs to the G-protein coupled receptor 1 family.</text>
</comment>
<evidence type="ECO:0000256" key="5">
    <source>
        <dbReference type="ARBA" id="ARBA00022989"/>
    </source>
</evidence>
<keyword evidence="5 11" id="KW-1133">Transmembrane helix</keyword>
<dbReference type="GO" id="GO:0004983">
    <property type="term" value="F:neuropeptide Y receptor activity"/>
    <property type="evidence" value="ECO:0007669"/>
    <property type="project" value="InterPro"/>
</dbReference>
<keyword evidence="3" id="KW-1003">Cell membrane</keyword>
<evidence type="ECO:0000256" key="11">
    <source>
        <dbReference type="SAM" id="Phobius"/>
    </source>
</evidence>
<evidence type="ECO:0000256" key="8">
    <source>
        <dbReference type="ARBA" id="ARBA00023170"/>
    </source>
</evidence>
<dbReference type="PRINTS" id="PR01012">
    <property type="entry name" value="NRPEPTIDEYR"/>
</dbReference>
<feature type="transmembrane region" description="Helical" evidence="11">
    <location>
        <begin position="43"/>
        <end position="66"/>
    </location>
</feature>
<evidence type="ECO:0000259" key="12">
    <source>
        <dbReference type="PROSITE" id="PS50262"/>
    </source>
</evidence>
<dbReference type="OMA" id="CATMIAT"/>
<gene>
    <name evidence="13" type="ORF">HPB48_022400</name>
</gene>
<keyword evidence="8 10" id="KW-0675">Receptor</keyword>
<comment type="subcellular location">
    <subcellularLocation>
        <location evidence="1">Cell membrane</location>
        <topology evidence="1">Multi-pass membrane protein</topology>
    </subcellularLocation>
</comment>
<feature type="transmembrane region" description="Helical" evidence="11">
    <location>
        <begin position="125"/>
        <end position="148"/>
    </location>
</feature>
<dbReference type="InterPro" id="IPR000276">
    <property type="entry name" value="GPCR_Rhodpsn"/>
</dbReference>
<dbReference type="Gene3D" id="1.20.1070.10">
    <property type="entry name" value="Rhodopsin 7-helix transmembrane proteins"/>
    <property type="match status" value="1"/>
</dbReference>
<evidence type="ECO:0000256" key="10">
    <source>
        <dbReference type="RuleBase" id="RU000688"/>
    </source>
</evidence>
<dbReference type="PROSITE" id="PS00237">
    <property type="entry name" value="G_PROTEIN_RECEP_F1_1"/>
    <property type="match status" value="1"/>
</dbReference>
<keyword evidence="14" id="KW-1185">Reference proteome</keyword>
<keyword evidence="4 10" id="KW-0812">Transmembrane</keyword>
<keyword evidence="7 11" id="KW-0472">Membrane</keyword>
<proteinExistence type="inferred from homology"/>
<dbReference type="SUPFAM" id="SSF81321">
    <property type="entry name" value="Family A G protein-coupled receptor-like"/>
    <property type="match status" value="1"/>
</dbReference>
<dbReference type="PANTHER" id="PTHR24228">
    <property type="entry name" value="B2 BRADYKININ RECEPTOR/ANGIOTENSIN II RECEPTOR"/>
    <property type="match status" value="1"/>
</dbReference>
<evidence type="ECO:0000256" key="6">
    <source>
        <dbReference type="ARBA" id="ARBA00023040"/>
    </source>
</evidence>
<evidence type="ECO:0000313" key="13">
    <source>
        <dbReference type="EMBL" id="KAH9367973.1"/>
    </source>
</evidence>